<dbReference type="SMART" id="SM00450">
    <property type="entry name" value="RHOD"/>
    <property type="match status" value="1"/>
</dbReference>
<dbReference type="InterPro" id="IPR017582">
    <property type="entry name" value="SelU"/>
</dbReference>
<comment type="catalytic activity">
    <reaction evidence="2">
        <text>5-methylaminomethyl-2-thiouridine(34) in tRNA + (2E)-geranyl diphosphate = 5-methylaminomethyl-S-(2E)-geranyl-thiouridine(34) in tRNA + diphosphate</text>
        <dbReference type="Rhea" id="RHEA:14085"/>
        <dbReference type="Rhea" id="RHEA-COMP:10195"/>
        <dbReference type="Rhea" id="RHEA-COMP:14654"/>
        <dbReference type="ChEBI" id="CHEBI:33019"/>
        <dbReference type="ChEBI" id="CHEBI:58057"/>
        <dbReference type="ChEBI" id="CHEBI:74455"/>
        <dbReference type="ChEBI" id="CHEBI:140632"/>
    </reaction>
</comment>
<feature type="active site" description="S-selanylcysteine intermediate" evidence="2">
    <location>
        <position position="95"/>
    </location>
</feature>
<dbReference type="GO" id="GO:0002098">
    <property type="term" value="P:tRNA wobble uridine modification"/>
    <property type="evidence" value="ECO:0007669"/>
    <property type="project" value="UniProtKB-UniRule"/>
</dbReference>
<evidence type="ECO:0000313" key="5">
    <source>
        <dbReference type="Proteomes" id="UP000283474"/>
    </source>
</evidence>
<evidence type="ECO:0000256" key="2">
    <source>
        <dbReference type="HAMAP-Rule" id="MF_01622"/>
    </source>
</evidence>
<comment type="subunit">
    <text evidence="2">Monomer.</text>
</comment>
<dbReference type="OrthoDB" id="9808735at2"/>
<dbReference type="EC" id="2.9.1.3" evidence="2"/>
<dbReference type="InterPro" id="IPR036873">
    <property type="entry name" value="Rhodanese-like_dom_sf"/>
</dbReference>
<keyword evidence="1 2" id="KW-0711">Selenium</keyword>
<keyword evidence="2" id="KW-0808">Transferase</keyword>
<dbReference type="HAMAP" id="MF_01622">
    <property type="entry name" value="tRNA_sel_U_synth"/>
    <property type="match status" value="1"/>
</dbReference>
<organism evidence="4 5">
    <name type="scientific">Pollutimonas thiosulfatoxidans</name>
    <dbReference type="NCBI Taxonomy" id="2028345"/>
    <lineage>
        <taxon>Bacteria</taxon>
        <taxon>Pseudomonadati</taxon>
        <taxon>Pseudomonadota</taxon>
        <taxon>Betaproteobacteria</taxon>
        <taxon>Burkholderiales</taxon>
        <taxon>Alcaligenaceae</taxon>
        <taxon>Pollutimonas</taxon>
    </lineage>
</organism>
<evidence type="ECO:0000259" key="3">
    <source>
        <dbReference type="PROSITE" id="PS50206"/>
    </source>
</evidence>
<gene>
    <name evidence="2" type="primary">selU</name>
    <name evidence="4" type="ORF">CKA81_10300</name>
</gene>
<dbReference type="Pfam" id="PF26341">
    <property type="entry name" value="AAA_SelU"/>
    <property type="match status" value="1"/>
</dbReference>
<dbReference type="GO" id="GO:0016765">
    <property type="term" value="F:transferase activity, transferring alkyl or aryl (other than methyl) groups"/>
    <property type="evidence" value="ECO:0007669"/>
    <property type="project" value="UniProtKB-UniRule"/>
</dbReference>
<dbReference type="Proteomes" id="UP000283474">
    <property type="component" value="Chromosome"/>
</dbReference>
<keyword evidence="5" id="KW-1185">Reference proteome</keyword>
<dbReference type="NCBIfam" id="TIGR03167">
    <property type="entry name" value="tRNA_sel_U_synt"/>
    <property type="match status" value="1"/>
</dbReference>
<dbReference type="InterPro" id="IPR001763">
    <property type="entry name" value="Rhodanese-like_dom"/>
</dbReference>
<dbReference type="Gene3D" id="3.40.250.10">
    <property type="entry name" value="Rhodanese-like domain"/>
    <property type="match status" value="1"/>
</dbReference>
<comment type="catalytic activity">
    <reaction evidence="2">
        <text>5-methylaminomethyl-2-(Se-phospho)selenouridine(34) in tRNA + H2O = 5-methylaminomethyl-2-selenouridine(34) in tRNA + phosphate</text>
        <dbReference type="Rhea" id="RHEA:60176"/>
        <dbReference type="Rhea" id="RHEA-COMP:10196"/>
        <dbReference type="Rhea" id="RHEA-COMP:15523"/>
        <dbReference type="ChEBI" id="CHEBI:15377"/>
        <dbReference type="ChEBI" id="CHEBI:43474"/>
        <dbReference type="ChEBI" id="CHEBI:82743"/>
        <dbReference type="ChEBI" id="CHEBI:143702"/>
    </reaction>
</comment>
<name>A0A410GD01_9BURK</name>
<comment type="function">
    <text evidence="2">Involved in the post-transcriptional modification of the uridine at the wobble position (U34) of tRNA(Lys), tRNA(Glu) and tRNA(Gln). Catalyzes the conversion of 2-thiouridine (S2U-RNA) to 2-selenouridine (Se2U-RNA). Acts in a two-step process involving geranylation of 2-thiouridine (S2U) to S-geranyl-2-thiouridine (geS2U) and subsequent selenation of the latter derivative to 2-selenouridine (Se2U) in the tRNA chain.</text>
</comment>
<dbReference type="EMBL" id="CP022987">
    <property type="protein sequence ID" value="QAA94177.1"/>
    <property type="molecule type" value="Genomic_DNA"/>
</dbReference>
<dbReference type="PROSITE" id="PS50206">
    <property type="entry name" value="RHODANESE_3"/>
    <property type="match status" value="1"/>
</dbReference>
<comment type="catalytic activity">
    <reaction evidence="2">
        <text>5-methylaminomethyl-S-(2E)-geranyl-thiouridine(34) in tRNA + selenophosphate + H(+) = 5-methylaminomethyl-2-(Se-phospho)selenouridine(34) in tRNA + (2E)-thiogeraniol</text>
        <dbReference type="Rhea" id="RHEA:60172"/>
        <dbReference type="Rhea" id="RHEA-COMP:14654"/>
        <dbReference type="Rhea" id="RHEA-COMP:15523"/>
        <dbReference type="ChEBI" id="CHEBI:15378"/>
        <dbReference type="ChEBI" id="CHEBI:16144"/>
        <dbReference type="ChEBI" id="CHEBI:140632"/>
        <dbReference type="ChEBI" id="CHEBI:143702"/>
        <dbReference type="ChEBI" id="CHEBI:143703"/>
    </reaction>
</comment>
<evidence type="ECO:0000256" key="1">
    <source>
        <dbReference type="ARBA" id="ARBA00023266"/>
    </source>
</evidence>
<sequence length="377" mass="41804">MRPDSSDYASIFIDDLPLMDVRAPVEFAKGAFPQALNLPLMNDGERQQVGACYKQRGQQAAIALGHELVRGAIKAQRVQAWAEFAQAHPDGYLYCFRGGLRSQIAQQWLDEAGVPYPRIVGGYKAMRGFLIQTLEVAIAQCDFILVGGLTGSGKTELLAELDNAIDLEGHANHRGSSFGKHATPQPCQINFENSLAIDLLKKRHQGLAYFALEEESRSIGSCFLPLPLQSAMPGYPMVWLEDDLDGRVNRILRDYVVDLCAEYVAIQGEPAGFLAYADRLRLSLAGISRRLGGARHQRLASIMDEALATQQNTGAVEGHRDWIRALLTEYYDPMYAFQKEGKGERILFSGRYDEVLAYLKATMSQRRHPAGKSRVPA</sequence>
<comment type="similarity">
    <text evidence="2">Belongs to the SelU family.</text>
</comment>
<feature type="domain" description="Rhodanese" evidence="3">
    <location>
        <begin position="12"/>
        <end position="135"/>
    </location>
</feature>
<accession>A0A410GD01</accession>
<evidence type="ECO:0000313" key="4">
    <source>
        <dbReference type="EMBL" id="QAA94177.1"/>
    </source>
</evidence>
<dbReference type="SUPFAM" id="SSF52821">
    <property type="entry name" value="Rhodanese/Cell cycle control phosphatase"/>
    <property type="match status" value="1"/>
</dbReference>
<dbReference type="InterPro" id="IPR058840">
    <property type="entry name" value="AAA_SelU"/>
</dbReference>
<comment type="catalytic activity">
    <reaction evidence="2">
        <text>5-methylaminomethyl-2-thiouridine(34) in tRNA + selenophosphate + (2E)-geranyl diphosphate + H2O + H(+) = 5-methylaminomethyl-2-selenouridine(34) in tRNA + (2E)-thiogeraniol + phosphate + diphosphate</text>
        <dbReference type="Rhea" id="RHEA:42716"/>
        <dbReference type="Rhea" id="RHEA-COMP:10195"/>
        <dbReference type="Rhea" id="RHEA-COMP:10196"/>
        <dbReference type="ChEBI" id="CHEBI:15377"/>
        <dbReference type="ChEBI" id="CHEBI:15378"/>
        <dbReference type="ChEBI" id="CHEBI:16144"/>
        <dbReference type="ChEBI" id="CHEBI:33019"/>
        <dbReference type="ChEBI" id="CHEBI:43474"/>
        <dbReference type="ChEBI" id="CHEBI:58057"/>
        <dbReference type="ChEBI" id="CHEBI:74455"/>
        <dbReference type="ChEBI" id="CHEBI:82743"/>
        <dbReference type="ChEBI" id="CHEBI:143703"/>
        <dbReference type="EC" id="2.9.1.3"/>
    </reaction>
</comment>
<dbReference type="PANTHER" id="PTHR30401:SF0">
    <property type="entry name" value="TRNA 2-SELENOURIDINE SYNTHASE"/>
    <property type="match status" value="1"/>
</dbReference>
<protein>
    <recommendedName>
        <fullName evidence="2">tRNA 2-selenouridine synthase</fullName>
        <ecNumber evidence="2">2.9.1.3</ecNumber>
    </recommendedName>
</protein>
<dbReference type="RefSeq" id="WP_128355181.1">
    <property type="nucleotide sequence ID" value="NZ_CP022987.1"/>
</dbReference>
<dbReference type="KEGG" id="pus:CKA81_10300"/>
<dbReference type="AlphaFoldDB" id="A0A410GD01"/>
<dbReference type="GO" id="GO:0043828">
    <property type="term" value="F:tRNA 2-selenouridine synthase activity"/>
    <property type="evidence" value="ECO:0007669"/>
    <property type="project" value="UniProtKB-EC"/>
</dbReference>
<dbReference type="CDD" id="cd01520">
    <property type="entry name" value="RHOD_YbbB"/>
    <property type="match status" value="1"/>
</dbReference>
<dbReference type="NCBIfam" id="NF008751">
    <property type="entry name" value="PRK11784.1-3"/>
    <property type="match status" value="1"/>
</dbReference>
<dbReference type="PANTHER" id="PTHR30401">
    <property type="entry name" value="TRNA 2-SELENOURIDINE SYNTHASE"/>
    <property type="match status" value="1"/>
</dbReference>
<proteinExistence type="inferred from homology"/>
<reference evidence="4 5" key="1">
    <citation type="submission" date="2017-08" db="EMBL/GenBank/DDBJ databases">
        <authorList>
            <person name="Park S.-J."/>
            <person name="Kim H."/>
        </authorList>
    </citation>
    <scope>NUCLEOTIDE SEQUENCE [LARGE SCALE GENOMIC DNA]</scope>
    <source>
        <strain evidence="5">ye3</strain>
    </source>
</reference>